<evidence type="ECO:0000313" key="1">
    <source>
        <dbReference type="EMBL" id="OMO94559.1"/>
    </source>
</evidence>
<proteinExistence type="predicted"/>
<sequence>MATLMPLKLPIAGNISSAATLLSSATNLRRRFPFSFVNGARLEREN</sequence>
<name>A0A1R3JI81_9ROSI</name>
<keyword evidence="2" id="KW-1185">Reference proteome</keyword>
<organism evidence="1 2">
    <name type="scientific">Corchorus olitorius</name>
    <dbReference type="NCBI Taxonomy" id="93759"/>
    <lineage>
        <taxon>Eukaryota</taxon>
        <taxon>Viridiplantae</taxon>
        <taxon>Streptophyta</taxon>
        <taxon>Embryophyta</taxon>
        <taxon>Tracheophyta</taxon>
        <taxon>Spermatophyta</taxon>
        <taxon>Magnoliopsida</taxon>
        <taxon>eudicotyledons</taxon>
        <taxon>Gunneridae</taxon>
        <taxon>Pentapetalae</taxon>
        <taxon>rosids</taxon>
        <taxon>malvids</taxon>
        <taxon>Malvales</taxon>
        <taxon>Malvaceae</taxon>
        <taxon>Grewioideae</taxon>
        <taxon>Apeibeae</taxon>
        <taxon>Corchorus</taxon>
    </lineage>
</organism>
<gene>
    <name evidence="1" type="ORF">COLO4_16288</name>
</gene>
<dbReference type="AlphaFoldDB" id="A0A1R3JI81"/>
<protein>
    <submittedName>
        <fullName evidence="1">Uncharacterized protein</fullName>
    </submittedName>
</protein>
<dbReference type="Proteomes" id="UP000187203">
    <property type="component" value="Unassembled WGS sequence"/>
</dbReference>
<comment type="caution">
    <text evidence="1">The sequence shown here is derived from an EMBL/GenBank/DDBJ whole genome shotgun (WGS) entry which is preliminary data.</text>
</comment>
<evidence type="ECO:0000313" key="2">
    <source>
        <dbReference type="Proteomes" id="UP000187203"/>
    </source>
</evidence>
<dbReference type="EMBL" id="AWUE01016003">
    <property type="protein sequence ID" value="OMO94559.1"/>
    <property type="molecule type" value="Genomic_DNA"/>
</dbReference>
<reference evidence="2" key="1">
    <citation type="submission" date="2013-09" db="EMBL/GenBank/DDBJ databases">
        <title>Corchorus olitorius genome sequencing.</title>
        <authorList>
            <person name="Alam M."/>
            <person name="Haque M.S."/>
            <person name="Islam M.S."/>
            <person name="Emdad E.M."/>
            <person name="Islam M.M."/>
            <person name="Ahmed B."/>
            <person name="Halim A."/>
            <person name="Hossen Q.M.M."/>
            <person name="Hossain M.Z."/>
            <person name="Ahmed R."/>
            <person name="Khan M.M."/>
            <person name="Islam R."/>
            <person name="Rashid M.M."/>
            <person name="Khan S.A."/>
            <person name="Rahman M.S."/>
            <person name="Alam M."/>
            <person name="Yahiya A.S."/>
            <person name="Khan M.S."/>
            <person name="Azam M.S."/>
            <person name="Haque T."/>
            <person name="Lashkar M.Z.H."/>
            <person name="Akhand A.I."/>
            <person name="Morshed G."/>
            <person name="Roy S."/>
            <person name="Uddin K.S."/>
            <person name="Rabeya T."/>
            <person name="Hossain A.S."/>
            <person name="Chowdhury A."/>
            <person name="Snigdha A.R."/>
            <person name="Mortoza M.S."/>
            <person name="Matin S.A."/>
            <person name="Hoque S.M.E."/>
            <person name="Islam M.K."/>
            <person name="Roy D.K."/>
            <person name="Haider R."/>
            <person name="Moosa M.M."/>
            <person name="Elias S.M."/>
            <person name="Hasan A.M."/>
            <person name="Jahan S."/>
            <person name="Shafiuddin M."/>
            <person name="Mahmood N."/>
            <person name="Shommy N.S."/>
        </authorList>
    </citation>
    <scope>NUCLEOTIDE SEQUENCE [LARGE SCALE GENOMIC DNA]</scope>
    <source>
        <strain evidence="2">cv. O-4</strain>
    </source>
</reference>
<accession>A0A1R3JI81</accession>